<dbReference type="GO" id="GO:0015031">
    <property type="term" value="P:protein transport"/>
    <property type="evidence" value="ECO:0007669"/>
    <property type="project" value="UniProtKB-KW"/>
</dbReference>
<evidence type="ECO:0000256" key="10">
    <source>
        <dbReference type="ARBA" id="ARBA00023186"/>
    </source>
</evidence>
<evidence type="ECO:0000256" key="7">
    <source>
        <dbReference type="ARBA" id="ARBA00022927"/>
    </source>
</evidence>
<dbReference type="Pfam" id="PF02096">
    <property type="entry name" value="60KD_IMP"/>
    <property type="match status" value="1"/>
</dbReference>
<comment type="similarity">
    <text evidence="2 13">Belongs to the OXA1/ALB3/YidC family. Type 1 subfamily.</text>
</comment>
<evidence type="ECO:0000259" key="16">
    <source>
        <dbReference type="Pfam" id="PF14849"/>
    </source>
</evidence>
<keyword evidence="10 13" id="KW-0143">Chaperone</keyword>
<sequence>MEIHRVLIAVVLSLAVLVVWNLLFPPQTPDREEVREEERLEETVPEERDLAPEPDPREEAEDTWDPHEAQIPGFEPEEGEQIKVDTPLYQATFNSAGGILEHFVLKEYKQDIEPDAPMVDLVTPRSLARGPMGITWNRAPTWIEGEWALNGEDLDLEPGDEKTLTFTGRMGGVKFIREMTFVADTYKIQENLQVVNTTEAQASGEIANILAGPAFSDSRLNPTRLGYYDQDGLSHEREGNLSDGISRNTGIQWAGIVDHYFMLTLVPASPDVQLQAHHGDDLFQISLSKSMYLEPETSQTMDQIYYLGPKDREYLEGAPNHLEESIYYGWFNLLAQPLMKVLHFFYQYTANYGVAILLLTLVIKIIFWPLSHKSYKSMNQMKKLQPMMTKIREKHKDDRKAMNEEIMRLYKTYKVNPLGGCLPILVQIPVFIALYQGLLGSVELRHAPFISHIPFTDIVWLADLSARDPFYITPLLMGATMFLQQRMAPAPGDPLQARIMQFLPLVFIFIFITFPSGLVIYWLANNVLSIGQQWYMLRSADVPLQKAEQKAAEKAGKSSRDKEDQGDSQEESQEKPGEQQQKSPQQKSAASKKKKKKK</sequence>
<dbReference type="EMBL" id="ACJN02000002">
    <property type="protein sequence ID" value="EFI34299.1"/>
    <property type="molecule type" value="Genomic_DNA"/>
</dbReference>
<feature type="region of interest" description="Disordered" evidence="14">
    <location>
        <begin position="30"/>
        <end position="77"/>
    </location>
</feature>
<accession>D6SNH3</accession>
<evidence type="ECO:0000256" key="14">
    <source>
        <dbReference type="SAM" id="MobiDB-lite"/>
    </source>
</evidence>
<feature type="transmembrane region" description="Helical" evidence="13">
    <location>
        <begin position="352"/>
        <end position="371"/>
    </location>
</feature>
<keyword evidence="4 13" id="KW-0813">Transport</keyword>
<dbReference type="AlphaFoldDB" id="D6SNH3"/>
<dbReference type="PANTHER" id="PTHR12428:SF65">
    <property type="entry name" value="CYTOCHROME C OXIDASE ASSEMBLY PROTEIN COX18, MITOCHONDRIAL"/>
    <property type="match status" value="1"/>
</dbReference>
<evidence type="ECO:0000256" key="11">
    <source>
        <dbReference type="ARBA" id="ARBA00033245"/>
    </source>
</evidence>
<feature type="domain" description="Membrane insertase YidC N-terminal" evidence="16">
    <location>
        <begin position="81"/>
        <end position="340"/>
    </location>
</feature>
<dbReference type="NCBIfam" id="NF002353">
    <property type="entry name" value="PRK01318.1-4"/>
    <property type="match status" value="1"/>
</dbReference>
<evidence type="ECO:0000256" key="2">
    <source>
        <dbReference type="ARBA" id="ARBA00010527"/>
    </source>
</evidence>
<dbReference type="CDD" id="cd19961">
    <property type="entry name" value="EcYidC-like_peri"/>
    <property type="match status" value="1"/>
</dbReference>
<dbReference type="PRINTS" id="PR01900">
    <property type="entry name" value="YIDCPROTEIN"/>
</dbReference>
<keyword evidence="18" id="KW-1185">Reference proteome</keyword>
<feature type="transmembrane region" description="Helical" evidence="13">
    <location>
        <begin position="6"/>
        <end position="24"/>
    </location>
</feature>
<dbReference type="NCBIfam" id="TIGR03593">
    <property type="entry name" value="yidC_nterm"/>
    <property type="match status" value="1"/>
</dbReference>
<dbReference type="InterPro" id="IPR001708">
    <property type="entry name" value="YidC/ALB3/OXA1/COX18"/>
</dbReference>
<evidence type="ECO:0000313" key="17">
    <source>
        <dbReference type="EMBL" id="EFI34299.1"/>
    </source>
</evidence>
<keyword evidence="9 13" id="KW-0472">Membrane</keyword>
<evidence type="ECO:0000259" key="15">
    <source>
        <dbReference type="Pfam" id="PF02096"/>
    </source>
</evidence>
<evidence type="ECO:0000313" key="18">
    <source>
        <dbReference type="Proteomes" id="UP000005496"/>
    </source>
</evidence>
<comment type="caution">
    <text evidence="17">The sequence shown here is derived from an EMBL/GenBank/DDBJ whole genome shotgun (WGS) entry which is preliminary data.</text>
</comment>
<dbReference type="GO" id="GO:0032977">
    <property type="term" value="F:membrane insertase activity"/>
    <property type="evidence" value="ECO:0007669"/>
    <property type="project" value="InterPro"/>
</dbReference>
<name>D6SNH3_9BACT</name>
<feature type="compositionally biased region" description="Basic and acidic residues" evidence="14">
    <location>
        <begin position="547"/>
        <end position="565"/>
    </location>
</feature>
<evidence type="ECO:0000256" key="6">
    <source>
        <dbReference type="ARBA" id="ARBA00022692"/>
    </source>
</evidence>
<comment type="subcellular location">
    <subcellularLocation>
        <location evidence="1">Cell inner membrane</location>
        <topology evidence="1">Multi-pass membrane protein</topology>
    </subcellularLocation>
    <subcellularLocation>
        <location evidence="13">Cell membrane</location>
        <topology evidence="13">Multi-pass membrane protein</topology>
    </subcellularLocation>
</comment>
<evidence type="ECO:0000256" key="12">
    <source>
        <dbReference type="ARBA" id="ARBA00033342"/>
    </source>
</evidence>
<dbReference type="InterPro" id="IPR028055">
    <property type="entry name" value="YidC/Oxa/ALB_C"/>
</dbReference>
<feature type="compositionally biased region" description="Low complexity" evidence="14">
    <location>
        <begin position="578"/>
        <end position="589"/>
    </location>
</feature>
<evidence type="ECO:0000256" key="3">
    <source>
        <dbReference type="ARBA" id="ARBA00015325"/>
    </source>
</evidence>
<evidence type="ECO:0000256" key="1">
    <source>
        <dbReference type="ARBA" id="ARBA00004429"/>
    </source>
</evidence>
<dbReference type="RefSeq" id="WP_008869627.1">
    <property type="nucleotide sequence ID" value="NZ_ACJN02000002.1"/>
</dbReference>
<keyword evidence="5 13" id="KW-1003">Cell membrane</keyword>
<evidence type="ECO:0000256" key="8">
    <source>
        <dbReference type="ARBA" id="ARBA00022989"/>
    </source>
</evidence>
<evidence type="ECO:0000256" key="9">
    <source>
        <dbReference type="ARBA" id="ARBA00023136"/>
    </source>
</evidence>
<evidence type="ECO:0000256" key="13">
    <source>
        <dbReference type="HAMAP-Rule" id="MF_01810"/>
    </source>
</evidence>
<gene>
    <name evidence="13" type="primary">yidC</name>
    <name evidence="17" type="ORF">Dthio_PD1650</name>
</gene>
<dbReference type="CDD" id="cd20070">
    <property type="entry name" value="5TM_YidC_Alb3"/>
    <property type="match status" value="1"/>
</dbReference>
<dbReference type="NCBIfam" id="TIGR03592">
    <property type="entry name" value="yidC_oxa1_cterm"/>
    <property type="match status" value="1"/>
</dbReference>
<dbReference type="InterPro" id="IPR047196">
    <property type="entry name" value="YidC_ALB_C"/>
</dbReference>
<feature type="transmembrane region" description="Helical" evidence="13">
    <location>
        <begin position="417"/>
        <end position="438"/>
    </location>
</feature>
<organism evidence="17 18">
    <name type="scientific">Desulfonatronospira thiodismutans ASO3-1</name>
    <dbReference type="NCBI Taxonomy" id="555779"/>
    <lineage>
        <taxon>Bacteria</taxon>
        <taxon>Pseudomonadati</taxon>
        <taxon>Thermodesulfobacteriota</taxon>
        <taxon>Desulfovibrionia</taxon>
        <taxon>Desulfovibrionales</taxon>
        <taxon>Desulfonatronovibrionaceae</taxon>
        <taxon>Desulfonatronospira</taxon>
    </lineage>
</organism>
<dbReference type="HAMAP" id="MF_01810">
    <property type="entry name" value="YidC_type1"/>
    <property type="match status" value="1"/>
</dbReference>
<dbReference type="PRINTS" id="PR00701">
    <property type="entry name" value="60KDINNERMP"/>
</dbReference>
<evidence type="ECO:0000256" key="5">
    <source>
        <dbReference type="ARBA" id="ARBA00022475"/>
    </source>
</evidence>
<dbReference type="OrthoDB" id="9780552at2"/>
<feature type="domain" description="Membrane insertase YidC/Oxa/ALB C-terminal" evidence="15">
    <location>
        <begin position="352"/>
        <end position="536"/>
    </location>
</feature>
<dbReference type="GO" id="GO:0051205">
    <property type="term" value="P:protein insertion into membrane"/>
    <property type="evidence" value="ECO:0007669"/>
    <property type="project" value="TreeGrafter"/>
</dbReference>
<dbReference type="GO" id="GO:0005886">
    <property type="term" value="C:plasma membrane"/>
    <property type="evidence" value="ECO:0007669"/>
    <property type="project" value="UniProtKB-SubCell"/>
</dbReference>
<dbReference type="eggNOG" id="COG0706">
    <property type="taxonomic scope" value="Bacteria"/>
</dbReference>
<proteinExistence type="inferred from homology"/>
<keyword evidence="6 13" id="KW-0812">Transmembrane</keyword>
<feature type="compositionally biased region" description="Basic and acidic residues" evidence="14">
    <location>
        <begin position="30"/>
        <end position="57"/>
    </location>
</feature>
<dbReference type="InterPro" id="IPR038221">
    <property type="entry name" value="YidC_periplasmic_sf"/>
</dbReference>
<dbReference type="Proteomes" id="UP000005496">
    <property type="component" value="Unassembled WGS sequence"/>
</dbReference>
<keyword evidence="8 13" id="KW-1133">Transmembrane helix</keyword>
<dbReference type="InterPro" id="IPR028053">
    <property type="entry name" value="Membr_insert_YidC_N"/>
</dbReference>
<reference evidence="17" key="1">
    <citation type="submission" date="2010-05" db="EMBL/GenBank/DDBJ databases">
        <title>The draft genome of Desulfonatronospira thiodismutans ASO3-1.</title>
        <authorList>
            <consortium name="US DOE Joint Genome Institute (JGI-PGF)"/>
            <person name="Lucas S."/>
            <person name="Copeland A."/>
            <person name="Lapidus A."/>
            <person name="Cheng J.-F."/>
            <person name="Bruce D."/>
            <person name="Goodwin L."/>
            <person name="Pitluck S."/>
            <person name="Chertkov O."/>
            <person name="Brettin T."/>
            <person name="Detter J.C."/>
            <person name="Han C."/>
            <person name="Land M.L."/>
            <person name="Hauser L."/>
            <person name="Kyrpides N."/>
            <person name="Mikhailova N."/>
            <person name="Muyzer G."/>
            <person name="Woyke T."/>
        </authorList>
    </citation>
    <scope>NUCLEOTIDE SEQUENCE [LARGE SCALE GENOMIC DNA]</scope>
    <source>
        <strain evidence="17">ASO3-1</strain>
    </source>
</reference>
<feature type="transmembrane region" description="Helical" evidence="13">
    <location>
        <begin position="502"/>
        <end position="524"/>
    </location>
</feature>
<dbReference type="Pfam" id="PF14849">
    <property type="entry name" value="YidC_periplas"/>
    <property type="match status" value="1"/>
</dbReference>
<comment type="function">
    <text evidence="13">Required for the insertion and/or proper folding and/or complex formation of integral membrane proteins into the membrane. Involved in integration of membrane proteins that insert both dependently and independently of the Sec translocase complex, as well as at least some lipoproteins. Aids folding of multispanning membrane proteins.</text>
</comment>
<protein>
    <recommendedName>
        <fullName evidence="3 13">Membrane protein insertase YidC</fullName>
    </recommendedName>
    <alternativeName>
        <fullName evidence="12 13">Foldase YidC</fullName>
    </alternativeName>
    <alternativeName>
        <fullName evidence="11 13">Membrane integrase YidC</fullName>
    </alternativeName>
    <alternativeName>
        <fullName evidence="13">Membrane protein YidC</fullName>
    </alternativeName>
</protein>
<comment type="subunit">
    <text evidence="13">Interacts with the Sec translocase complex via SecD. Specifically interacts with transmembrane segments of nascent integral membrane proteins during membrane integration.</text>
</comment>
<dbReference type="InterPro" id="IPR019998">
    <property type="entry name" value="Membr_insert_YidC"/>
</dbReference>
<feature type="region of interest" description="Disordered" evidence="14">
    <location>
        <begin position="547"/>
        <end position="598"/>
    </location>
</feature>
<evidence type="ECO:0000256" key="4">
    <source>
        <dbReference type="ARBA" id="ARBA00022448"/>
    </source>
</evidence>
<dbReference type="Gene3D" id="2.70.98.90">
    <property type="match status" value="1"/>
</dbReference>
<dbReference type="PANTHER" id="PTHR12428">
    <property type="entry name" value="OXA1"/>
    <property type="match status" value="1"/>
</dbReference>
<keyword evidence="7 13" id="KW-0653">Protein transport</keyword>